<dbReference type="Proteomes" id="UP000010475">
    <property type="component" value="Chromosome"/>
</dbReference>
<accession>K9X176</accession>
<dbReference type="KEGG" id="csg:Cylst_3695"/>
<evidence type="ECO:0000313" key="2">
    <source>
        <dbReference type="Proteomes" id="UP000010475"/>
    </source>
</evidence>
<name>K9X176_9NOST</name>
<keyword evidence="2" id="KW-1185">Reference proteome</keyword>
<gene>
    <name evidence="1" type="ORF">Cylst_3695</name>
</gene>
<dbReference type="EMBL" id="CP003642">
    <property type="protein sequence ID" value="AFZ25819.1"/>
    <property type="molecule type" value="Genomic_DNA"/>
</dbReference>
<dbReference type="STRING" id="56107.Cylst_3695"/>
<dbReference type="HOGENOM" id="CLU_2715653_0_0_3"/>
<dbReference type="AlphaFoldDB" id="K9X176"/>
<sequence>MEKPNLKFKNPKLDAPGIISGDNLNSQILNSMIDWTGDTIVPSLKCDIKLIKREPELVICYVTKPRRPVVFI</sequence>
<evidence type="ECO:0000313" key="1">
    <source>
        <dbReference type="EMBL" id="AFZ25819.1"/>
    </source>
</evidence>
<protein>
    <submittedName>
        <fullName evidence="1">Uncharacterized protein</fullName>
    </submittedName>
</protein>
<organism evidence="1 2">
    <name type="scientific">Cylindrospermum stagnale PCC 7417</name>
    <dbReference type="NCBI Taxonomy" id="56107"/>
    <lineage>
        <taxon>Bacteria</taxon>
        <taxon>Bacillati</taxon>
        <taxon>Cyanobacteriota</taxon>
        <taxon>Cyanophyceae</taxon>
        <taxon>Nostocales</taxon>
        <taxon>Nostocaceae</taxon>
        <taxon>Cylindrospermum</taxon>
    </lineage>
</organism>
<reference evidence="1 2" key="1">
    <citation type="submission" date="2012-06" db="EMBL/GenBank/DDBJ databases">
        <title>Finished chromosome of genome of Cylindrospermum stagnale PCC 7417.</title>
        <authorList>
            <consortium name="US DOE Joint Genome Institute"/>
            <person name="Gugger M."/>
            <person name="Coursin T."/>
            <person name="Rippka R."/>
            <person name="Tandeau De Marsac N."/>
            <person name="Huntemann M."/>
            <person name="Wei C.-L."/>
            <person name="Han J."/>
            <person name="Detter J.C."/>
            <person name="Han C."/>
            <person name="Tapia R."/>
            <person name="Chen A."/>
            <person name="Kyrpides N."/>
            <person name="Mavromatis K."/>
            <person name="Markowitz V."/>
            <person name="Szeto E."/>
            <person name="Ivanova N."/>
            <person name="Pagani I."/>
            <person name="Pati A."/>
            <person name="Goodwin L."/>
            <person name="Nordberg H.P."/>
            <person name="Cantor M.N."/>
            <person name="Hua S.X."/>
            <person name="Woyke T."/>
            <person name="Kerfeld C.A."/>
        </authorList>
    </citation>
    <scope>NUCLEOTIDE SEQUENCE [LARGE SCALE GENOMIC DNA]</scope>
    <source>
        <strain evidence="1 2">PCC 7417</strain>
    </source>
</reference>
<proteinExistence type="predicted"/>